<proteinExistence type="predicted"/>
<feature type="compositionally biased region" description="Acidic residues" evidence="1">
    <location>
        <begin position="427"/>
        <end position="456"/>
    </location>
</feature>
<evidence type="ECO:0000256" key="1">
    <source>
        <dbReference type="SAM" id="MobiDB-lite"/>
    </source>
</evidence>
<reference evidence="2" key="1">
    <citation type="journal article" date="2021" name="Nat. Commun.">
        <title>Genetic determinants of endophytism in the Arabidopsis root mycobiome.</title>
        <authorList>
            <person name="Mesny F."/>
            <person name="Miyauchi S."/>
            <person name="Thiergart T."/>
            <person name="Pickel B."/>
            <person name="Atanasova L."/>
            <person name="Karlsson M."/>
            <person name="Huettel B."/>
            <person name="Barry K.W."/>
            <person name="Haridas S."/>
            <person name="Chen C."/>
            <person name="Bauer D."/>
            <person name="Andreopoulos W."/>
            <person name="Pangilinan J."/>
            <person name="LaButti K."/>
            <person name="Riley R."/>
            <person name="Lipzen A."/>
            <person name="Clum A."/>
            <person name="Drula E."/>
            <person name="Henrissat B."/>
            <person name="Kohler A."/>
            <person name="Grigoriev I.V."/>
            <person name="Martin F.M."/>
            <person name="Hacquard S."/>
        </authorList>
    </citation>
    <scope>NUCLEOTIDE SEQUENCE</scope>
    <source>
        <strain evidence="2">MPI-SDFR-AT-0117</strain>
    </source>
</reference>
<dbReference type="OrthoDB" id="3437411at2759"/>
<dbReference type="EMBL" id="JAGSXJ010000007">
    <property type="protein sequence ID" value="KAH6689819.1"/>
    <property type="molecule type" value="Genomic_DNA"/>
</dbReference>
<comment type="caution">
    <text evidence="2">The sequence shown here is derived from an EMBL/GenBank/DDBJ whole genome shotgun (WGS) entry which is preliminary data.</text>
</comment>
<organism evidence="2 3">
    <name type="scientific">Plectosphaerella plurivora</name>
    <dbReference type="NCBI Taxonomy" id="936078"/>
    <lineage>
        <taxon>Eukaryota</taxon>
        <taxon>Fungi</taxon>
        <taxon>Dikarya</taxon>
        <taxon>Ascomycota</taxon>
        <taxon>Pezizomycotina</taxon>
        <taxon>Sordariomycetes</taxon>
        <taxon>Hypocreomycetidae</taxon>
        <taxon>Glomerellales</taxon>
        <taxon>Plectosphaerellaceae</taxon>
        <taxon>Plectosphaerella</taxon>
    </lineage>
</organism>
<name>A0A9P8VFF6_9PEZI</name>
<evidence type="ECO:0000313" key="3">
    <source>
        <dbReference type="Proteomes" id="UP000770015"/>
    </source>
</evidence>
<feature type="region of interest" description="Disordered" evidence="1">
    <location>
        <begin position="423"/>
        <end position="456"/>
    </location>
</feature>
<gene>
    <name evidence="2" type="ORF">F5X68DRAFT_131810</name>
</gene>
<keyword evidence="3" id="KW-1185">Reference proteome</keyword>
<dbReference type="AlphaFoldDB" id="A0A9P8VFF6"/>
<evidence type="ECO:0000313" key="2">
    <source>
        <dbReference type="EMBL" id="KAH6689819.1"/>
    </source>
</evidence>
<protein>
    <submittedName>
        <fullName evidence="2">Uncharacterized protein</fullName>
    </submittedName>
</protein>
<accession>A0A9P8VFF6</accession>
<dbReference type="Proteomes" id="UP000770015">
    <property type="component" value="Unassembled WGS sequence"/>
</dbReference>
<sequence length="485" mass="54549">MLRLYPYFCGCIEDPVVAASLKTLVVRNCTWTDFRGTSERTVSNDEETALREREATHQALLTHVRGLGLSEPSTESVIAALQNRRHTLLDEEPPAKSHGPFATAAAVVLLSLCPNIKTIHIDTLSHEGALGEFLLMNNHNLLPSQHLQHLSSVICCPEESDQHGERQYADVAVPDITRSFHRLPSIRSLSFVGVMLENGSHKTFLAPAAGTFTRLSFEHVDLTTVQIASIIRASSRLEGLSISLGGMYQLLGSSVHINPKTLGKCLHQHRTTLRVLDLDIEAATASEPEEEEDMFKDVNLDDSFEFDRWFHLEETVSVGRPLTFPMYDTRWYGGGIGSLRDFEALTRLTIQPAKLIGGDEAMWGTDLIFAFHGRPRLVDMLPPSLEYLCFYGYKRGKSAWLDEHVDELMMEKAEKLPKLREIVGCGDGEDSDEEDDEDDEDEWDPSDQEHLWEEDDERFWARPRQALGWVEVEADASAMSTLSIR</sequence>